<evidence type="ECO:0000313" key="10">
    <source>
        <dbReference type="Proteomes" id="UP000553888"/>
    </source>
</evidence>
<proteinExistence type="predicted"/>
<evidence type="ECO:0000256" key="6">
    <source>
        <dbReference type="SAM" id="MobiDB-lite"/>
    </source>
</evidence>
<keyword evidence="2" id="KW-0479">Metal-binding</keyword>
<dbReference type="Gene3D" id="2.60.40.10">
    <property type="entry name" value="Immunoglobulins"/>
    <property type="match status" value="1"/>
</dbReference>
<protein>
    <recommendedName>
        <fullName evidence="8">Laminin G domain-containing protein</fullName>
    </recommendedName>
</protein>
<dbReference type="Gene3D" id="2.60.120.200">
    <property type="match status" value="1"/>
</dbReference>
<evidence type="ECO:0000256" key="5">
    <source>
        <dbReference type="ARBA" id="ARBA00023157"/>
    </source>
</evidence>
<evidence type="ECO:0000313" key="9">
    <source>
        <dbReference type="EMBL" id="NYG97720.1"/>
    </source>
</evidence>
<dbReference type="InterPro" id="IPR001791">
    <property type="entry name" value="Laminin_G"/>
</dbReference>
<dbReference type="GO" id="GO:0005975">
    <property type="term" value="P:carbohydrate metabolic process"/>
    <property type="evidence" value="ECO:0007669"/>
    <property type="project" value="UniProtKB-ARBA"/>
</dbReference>
<dbReference type="SUPFAM" id="SSF49899">
    <property type="entry name" value="Concanavalin A-like lectins/glucanases"/>
    <property type="match status" value="1"/>
</dbReference>
<feature type="compositionally biased region" description="Low complexity" evidence="6">
    <location>
        <begin position="400"/>
        <end position="421"/>
    </location>
</feature>
<dbReference type="EMBL" id="JACBZY010000001">
    <property type="protein sequence ID" value="NYG97720.1"/>
    <property type="molecule type" value="Genomic_DNA"/>
</dbReference>
<dbReference type="InterPro" id="IPR013783">
    <property type="entry name" value="Ig-like_fold"/>
</dbReference>
<evidence type="ECO:0000259" key="8">
    <source>
        <dbReference type="PROSITE" id="PS50025"/>
    </source>
</evidence>
<organism evidence="9 10">
    <name type="scientific">Schumannella luteola</name>
    <dbReference type="NCBI Taxonomy" id="472059"/>
    <lineage>
        <taxon>Bacteria</taxon>
        <taxon>Bacillati</taxon>
        <taxon>Actinomycetota</taxon>
        <taxon>Actinomycetes</taxon>
        <taxon>Micrococcales</taxon>
        <taxon>Microbacteriaceae</taxon>
        <taxon>Schumannella</taxon>
    </lineage>
</organism>
<evidence type="ECO:0000256" key="3">
    <source>
        <dbReference type="ARBA" id="ARBA00022729"/>
    </source>
</evidence>
<dbReference type="PROSITE" id="PS50025">
    <property type="entry name" value="LAM_G_DOMAIN"/>
    <property type="match status" value="1"/>
</dbReference>
<keyword evidence="5" id="KW-1015">Disulfide bond</keyword>
<evidence type="ECO:0000256" key="1">
    <source>
        <dbReference type="ARBA" id="ARBA00001913"/>
    </source>
</evidence>
<feature type="transmembrane region" description="Helical" evidence="7">
    <location>
        <begin position="12"/>
        <end position="38"/>
    </location>
</feature>
<dbReference type="Proteomes" id="UP000553888">
    <property type="component" value="Unassembled WGS sequence"/>
</dbReference>
<feature type="region of interest" description="Disordered" evidence="6">
    <location>
        <begin position="396"/>
        <end position="425"/>
    </location>
</feature>
<dbReference type="SMART" id="SM00560">
    <property type="entry name" value="LamGL"/>
    <property type="match status" value="1"/>
</dbReference>
<name>A0A852Y8L3_9MICO</name>
<accession>A0A852Y8L3</accession>
<gene>
    <name evidence="9" type="ORF">BJ979_000346</name>
</gene>
<dbReference type="InterPro" id="IPR013320">
    <property type="entry name" value="ConA-like_dom_sf"/>
</dbReference>
<keyword evidence="7" id="KW-0812">Transmembrane</keyword>
<sequence length="599" mass="59442">MTRRSISSRGRSVLAAAGIVAAMMLGAIAVPGIASGFWTPTSSSGSAAATAATLGTGAKPTVSASAQSVTVSWTGSTPADGYVVTRYGSGGTLQTILAGCAGTITATTCTESGVPAGSWQYTVTPRYKNWVGVEGAKSSIVTTAAADTTPPVHSFSLGSVTGAALGSGTTANTIYYRGVVAGSFTLVDALSDTGSGPASISTGQIMGTGFTHSQSNVTSGPPYTSAPVSWTAGTTASPTWGVDGFDKAGNRAPATLTFVNDSAAPTGGAISYANGVTRASTVAVQITAVTDGSGSGLATRTLQQNIGTLTGTTCSAWGGWDTALSYTGDNAFSYDMSVTTGRCYQFRFVGVDRVGNTLTTTSTAVVKATGAYAATVLSTSGLLSLWRLDDSGSTSFADSAGSNTGTYTGTTATTPGATADGDAGRSFAGGGTGTVARTIADDFTIEFWMRFSGGVAGSGSQWFNGIGLVDAETPGIANDFGVAILPGGRIGAGIGGGSVSTGGTGVDVTVPSAFAVNDGAWHHVVMTRIKSTGAIALYIDGALSGSATGSTSSLTASNVLSIAQLQTKVNGTFTGSLDDIAIYSRALTATEVSSHYSAR</sequence>
<dbReference type="InterPro" id="IPR006558">
    <property type="entry name" value="LamG-like"/>
</dbReference>
<dbReference type="AlphaFoldDB" id="A0A852Y8L3"/>
<dbReference type="InterPro" id="IPR051360">
    <property type="entry name" value="Neuronal_Pentraxin_Related"/>
</dbReference>
<dbReference type="Pfam" id="PF13385">
    <property type="entry name" value="Laminin_G_3"/>
    <property type="match status" value="1"/>
</dbReference>
<evidence type="ECO:0000256" key="4">
    <source>
        <dbReference type="ARBA" id="ARBA00022837"/>
    </source>
</evidence>
<keyword evidence="4" id="KW-0106">Calcium</keyword>
<keyword evidence="7" id="KW-0472">Membrane</keyword>
<evidence type="ECO:0000256" key="2">
    <source>
        <dbReference type="ARBA" id="ARBA00022723"/>
    </source>
</evidence>
<reference evidence="9 10" key="1">
    <citation type="submission" date="2020-07" db="EMBL/GenBank/DDBJ databases">
        <title>Sequencing the genomes of 1000 actinobacteria strains.</title>
        <authorList>
            <person name="Klenk H.-P."/>
        </authorList>
    </citation>
    <scope>NUCLEOTIDE SEQUENCE [LARGE SCALE GENOMIC DNA]</scope>
    <source>
        <strain evidence="9 10">DSM 23141</strain>
    </source>
</reference>
<evidence type="ECO:0000256" key="7">
    <source>
        <dbReference type="SAM" id="Phobius"/>
    </source>
</evidence>
<keyword evidence="10" id="KW-1185">Reference proteome</keyword>
<dbReference type="RefSeq" id="WP_179564595.1">
    <property type="nucleotide sequence ID" value="NZ_JACBZY010000001.1"/>
</dbReference>
<feature type="domain" description="Laminin G" evidence="8">
    <location>
        <begin position="424"/>
        <end position="599"/>
    </location>
</feature>
<keyword evidence="3" id="KW-0732">Signal</keyword>
<dbReference type="PANTHER" id="PTHR19277">
    <property type="entry name" value="PENTRAXIN"/>
    <property type="match status" value="1"/>
</dbReference>
<comment type="caution">
    <text evidence="9">The sequence shown here is derived from an EMBL/GenBank/DDBJ whole genome shotgun (WGS) entry which is preliminary data.</text>
</comment>
<dbReference type="GO" id="GO:0046872">
    <property type="term" value="F:metal ion binding"/>
    <property type="evidence" value="ECO:0007669"/>
    <property type="project" value="UniProtKB-KW"/>
</dbReference>
<comment type="cofactor">
    <cofactor evidence="1">
        <name>Ca(2+)</name>
        <dbReference type="ChEBI" id="CHEBI:29108"/>
    </cofactor>
</comment>
<dbReference type="PANTHER" id="PTHR19277:SF125">
    <property type="entry name" value="B6"/>
    <property type="match status" value="1"/>
</dbReference>
<keyword evidence="7" id="KW-1133">Transmembrane helix</keyword>